<name>A0A1I4PI04_9GAMM</name>
<keyword evidence="3" id="KW-1185">Reference proteome</keyword>
<dbReference type="Gene3D" id="1.10.510.10">
    <property type="entry name" value="Transferase(Phosphotransferase) domain 1"/>
    <property type="match status" value="1"/>
</dbReference>
<dbReference type="RefSeq" id="WP_074780726.1">
    <property type="nucleotide sequence ID" value="NZ_FOGN01000006.1"/>
</dbReference>
<dbReference type="Pfam" id="PF06293">
    <property type="entry name" value="Kdo"/>
    <property type="match status" value="2"/>
</dbReference>
<dbReference type="PANTHER" id="PTHR37171:SF1">
    <property type="entry name" value="SERINE_THREONINE-PROTEIN KINASE YRZF-RELATED"/>
    <property type="match status" value="1"/>
</dbReference>
<gene>
    <name evidence="2" type="ORF">SAMN04487855_3004</name>
    <name evidence="1" type="ORF">SAMN05216589_2766</name>
</gene>
<keyword evidence="2" id="KW-0808">Transferase</keyword>
<dbReference type="GO" id="GO:0016301">
    <property type="term" value="F:kinase activity"/>
    <property type="evidence" value="ECO:0007669"/>
    <property type="project" value="UniProtKB-KW"/>
</dbReference>
<dbReference type="SUPFAM" id="SSF56112">
    <property type="entry name" value="Protein kinase-like (PK-like)"/>
    <property type="match status" value="2"/>
</dbReference>
<dbReference type="EMBL" id="FOUA01000006">
    <property type="protein sequence ID" value="SFM27368.1"/>
    <property type="molecule type" value="Genomic_DNA"/>
</dbReference>
<dbReference type="InterPro" id="IPR052396">
    <property type="entry name" value="Meiotic_Drive_Suppr_Kinase"/>
</dbReference>
<organism evidence="2 3">
    <name type="scientific">Halopseudomonas bauzanensis</name>
    <dbReference type="NCBI Taxonomy" id="653930"/>
    <lineage>
        <taxon>Bacteria</taxon>
        <taxon>Pseudomonadati</taxon>
        <taxon>Pseudomonadota</taxon>
        <taxon>Gammaproteobacteria</taxon>
        <taxon>Pseudomonadales</taxon>
        <taxon>Pseudomonadaceae</taxon>
        <taxon>Halopseudomonas</taxon>
    </lineage>
</organism>
<proteinExistence type="predicted"/>
<protein>
    <submittedName>
        <fullName evidence="2">Lipopolysaccharide kinase (Kdo/WaaP) family protein</fullName>
    </submittedName>
</protein>
<dbReference type="EMBL" id="FOGN01000006">
    <property type="protein sequence ID" value="SES23372.1"/>
    <property type="molecule type" value="Genomic_DNA"/>
</dbReference>
<dbReference type="Proteomes" id="UP000186599">
    <property type="component" value="Unassembled WGS sequence"/>
</dbReference>
<keyword evidence="2" id="KW-0418">Kinase</keyword>
<dbReference type="Proteomes" id="UP000186904">
    <property type="component" value="Unassembled WGS sequence"/>
</dbReference>
<sequence length="475" mass="52923">MSSTTARLRDAGRTPPTDITLTLAGGKSLQVHRWLRVLPGKRLVGYGEWDGKKVLAKLFIATGAERHWQRESVGIQALQQAGISTPALLDSGDLPGGGYYLLTEYLADAQSLQQRWEQLTDQSPHNPQAFAVLQGALQIIAVMHAKGLLQADLHLGNFLQDGQQLYVIDGDAIEAQHSGKPLPLAAVQSNLGLFFAQLMPQWDSQLEALLRVYLDCNAIAGLQSRALTAEIKAQRQRRLDNFLGKTLRDCSQFAVTRSGDRFCAVLRSEQDALASVLADPDSLFGSAPLLKDGGSSTVTRANVAGRELVIKRYNIKGIGHWLTRFWRPSRAWHSWLAAWRLSFLSIATPQPLAMIERRIGPLRREAWLVTDYCPGESLFERLGQTGEALPDQATADAILRIFNQLNDAWISHGDFKASNLLWQEGQVWLIDLDAMQSHASEASWRRGWAKDRARFVRNWPADSPLAQWLEQTLPR</sequence>
<dbReference type="PANTHER" id="PTHR37171">
    <property type="entry name" value="SERINE/THREONINE-PROTEIN KINASE YRZF-RELATED"/>
    <property type="match status" value="1"/>
</dbReference>
<evidence type="ECO:0000313" key="3">
    <source>
        <dbReference type="Proteomes" id="UP000186599"/>
    </source>
</evidence>
<accession>A0A1I4PI04</accession>
<dbReference type="OrthoDB" id="8532943at2"/>
<reference evidence="3 4" key="1">
    <citation type="submission" date="2016-10" db="EMBL/GenBank/DDBJ databases">
        <authorList>
            <person name="de Groot N.N."/>
        </authorList>
    </citation>
    <scope>NUCLEOTIDE SEQUENCE [LARGE SCALE GENOMIC DNA]</scope>
    <source>
        <strain evidence="2 3">CGMCC 1.9095</strain>
        <strain evidence="1 4">DSM 22558</strain>
    </source>
</reference>
<evidence type="ECO:0000313" key="1">
    <source>
        <dbReference type="EMBL" id="SES23372.1"/>
    </source>
</evidence>
<dbReference type="AlphaFoldDB" id="A0A1I4PI04"/>
<dbReference type="InterPro" id="IPR011009">
    <property type="entry name" value="Kinase-like_dom_sf"/>
</dbReference>
<evidence type="ECO:0000313" key="2">
    <source>
        <dbReference type="EMBL" id="SFM27368.1"/>
    </source>
</evidence>
<dbReference type="STRING" id="653930.SAMN05216589_2766"/>
<evidence type="ECO:0000313" key="4">
    <source>
        <dbReference type="Proteomes" id="UP000186904"/>
    </source>
</evidence>